<keyword evidence="3" id="KW-0808">Transferase</keyword>
<comment type="catalytic activity">
    <reaction evidence="1">
        <text>ATP + protein L-histidine = ADP + protein N-phospho-L-histidine.</text>
        <dbReference type="EC" id="2.7.13.3"/>
    </reaction>
</comment>
<dbReference type="SMART" id="SM00387">
    <property type="entry name" value="HATPase_c"/>
    <property type="match status" value="1"/>
</dbReference>
<evidence type="ECO:0000256" key="1">
    <source>
        <dbReference type="ARBA" id="ARBA00000085"/>
    </source>
</evidence>
<dbReference type="Gene3D" id="3.30.565.10">
    <property type="entry name" value="Histidine kinase-like ATPase, C-terminal domain"/>
    <property type="match status" value="1"/>
</dbReference>
<feature type="domain" description="Histidine kinase" evidence="8">
    <location>
        <begin position="267"/>
        <end position="478"/>
    </location>
</feature>
<dbReference type="PROSITE" id="PS50109">
    <property type="entry name" value="HIS_KIN"/>
    <property type="match status" value="1"/>
</dbReference>
<accession>A0ABS5GI88</accession>
<evidence type="ECO:0000259" key="8">
    <source>
        <dbReference type="PROSITE" id="PS50109"/>
    </source>
</evidence>
<proteinExistence type="predicted"/>
<keyword evidence="4" id="KW-0547">Nucleotide-binding</keyword>
<dbReference type="PANTHER" id="PTHR44936">
    <property type="entry name" value="SENSOR PROTEIN CREC"/>
    <property type="match status" value="1"/>
</dbReference>
<evidence type="ECO:0000313" key="10">
    <source>
        <dbReference type="Proteomes" id="UP001314635"/>
    </source>
</evidence>
<dbReference type="EC" id="2.7.13.3" evidence="2"/>
<protein>
    <recommendedName>
        <fullName evidence="2">histidine kinase</fullName>
        <ecNumber evidence="2">2.7.13.3</ecNumber>
    </recommendedName>
</protein>
<keyword evidence="10" id="KW-1185">Reference proteome</keyword>
<dbReference type="InterPro" id="IPR036890">
    <property type="entry name" value="HATPase_C_sf"/>
</dbReference>
<name>A0ABS5GI88_9BRAD</name>
<evidence type="ECO:0000256" key="4">
    <source>
        <dbReference type="ARBA" id="ARBA00022741"/>
    </source>
</evidence>
<reference evidence="10" key="1">
    <citation type="journal article" date="2021" name="ISME J.">
        <title>Evolutionary origin and ecological implication of a unique nif island in free-living Bradyrhizobium lineages.</title>
        <authorList>
            <person name="Tao J."/>
        </authorList>
    </citation>
    <scope>NUCLEOTIDE SEQUENCE [LARGE SCALE GENOMIC DNA]</scope>
    <source>
        <strain evidence="10">SZCCT0094</strain>
    </source>
</reference>
<dbReference type="GO" id="GO:0016301">
    <property type="term" value="F:kinase activity"/>
    <property type="evidence" value="ECO:0007669"/>
    <property type="project" value="UniProtKB-KW"/>
</dbReference>
<evidence type="ECO:0000256" key="6">
    <source>
        <dbReference type="ARBA" id="ARBA00022840"/>
    </source>
</evidence>
<feature type="transmembrane region" description="Helical" evidence="7">
    <location>
        <begin position="27"/>
        <end position="51"/>
    </location>
</feature>
<dbReference type="Pfam" id="PF02518">
    <property type="entry name" value="HATPase_c"/>
    <property type="match status" value="1"/>
</dbReference>
<evidence type="ECO:0000313" key="9">
    <source>
        <dbReference type="EMBL" id="MBR1141064.1"/>
    </source>
</evidence>
<sequence length="491" mass="53670">MSESDNQPILERLRPKRSRRLGLSGKLLLLTIPLVMIAEVLIYVPAIANFWTNRLNDRLAAANTAALVLDAAPSGMVPDSLARQILTSINARGVAIKMGQQRRLLASADLPASIDHDFDMRDMTVWSSIVNSLKMMTETGDHTMRVIGPAPGRAQFIEVVTDEKPLRRAMYRFSRNLLGVSLLLAVLTAALVYLALHFLFVRPMRRLTASLVGFHENPESVARIIVPSSRSDEIGVAERELADMQRDLVSMLHQKSRLAALGLAVSKINHDLRNLLASSQLLSDQLASVPDPRVQRFAPKLMRSLERAIAFCQSTLSYGKVQEPAPDRRLVAVEPVVAEVRETAGLSPDASITWVAAIERGLKIDADPDQLFRVLLNLVRNAAQALDSLSGDVGVRQIRITGRREGSVTILEVSDTGPGVPAKVREHLFEAFRGAGRPGGSGLGLAIAAELVRAHDGDIQLVEGTLGATFRITIPDRPVELQTFWTERASA</sequence>
<keyword evidence="5 9" id="KW-0418">Kinase</keyword>
<evidence type="ECO:0000256" key="3">
    <source>
        <dbReference type="ARBA" id="ARBA00022679"/>
    </source>
</evidence>
<dbReference type="PANTHER" id="PTHR44936:SF10">
    <property type="entry name" value="SENSOR PROTEIN RSTB"/>
    <property type="match status" value="1"/>
</dbReference>
<dbReference type="Proteomes" id="UP001314635">
    <property type="component" value="Unassembled WGS sequence"/>
</dbReference>
<keyword evidence="7" id="KW-1133">Transmembrane helix</keyword>
<dbReference type="InterPro" id="IPR050980">
    <property type="entry name" value="2C_sensor_his_kinase"/>
</dbReference>
<dbReference type="RefSeq" id="WP_012047090.1">
    <property type="nucleotide sequence ID" value="NZ_JABFDP010000045.1"/>
</dbReference>
<dbReference type="SUPFAM" id="SSF55874">
    <property type="entry name" value="ATPase domain of HSP90 chaperone/DNA topoisomerase II/histidine kinase"/>
    <property type="match status" value="1"/>
</dbReference>
<dbReference type="EMBL" id="JAFCLK010000054">
    <property type="protein sequence ID" value="MBR1141064.1"/>
    <property type="molecule type" value="Genomic_DNA"/>
</dbReference>
<organism evidence="9 10">
    <name type="scientific">Bradyrhizobium denitrificans</name>
    <dbReference type="NCBI Taxonomy" id="2734912"/>
    <lineage>
        <taxon>Bacteria</taxon>
        <taxon>Pseudomonadati</taxon>
        <taxon>Pseudomonadota</taxon>
        <taxon>Alphaproteobacteria</taxon>
        <taxon>Hyphomicrobiales</taxon>
        <taxon>Nitrobacteraceae</taxon>
        <taxon>Bradyrhizobium</taxon>
    </lineage>
</organism>
<dbReference type="InterPro" id="IPR003594">
    <property type="entry name" value="HATPase_dom"/>
</dbReference>
<dbReference type="Gene3D" id="1.10.287.130">
    <property type="match status" value="1"/>
</dbReference>
<keyword evidence="7" id="KW-0472">Membrane</keyword>
<dbReference type="InterPro" id="IPR004358">
    <property type="entry name" value="Sig_transdc_His_kin-like_C"/>
</dbReference>
<evidence type="ECO:0000256" key="2">
    <source>
        <dbReference type="ARBA" id="ARBA00012438"/>
    </source>
</evidence>
<keyword evidence="6" id="KW-0067">ATP-binding</keyword>
<keyword evidence="7" id="KW-0812">Transmembrane</keyword>
<evidence type="ECO:0000256" key="7">
    <source>
        <dbReference type="SAM" id="Phobius"/>
    </source>
</evidence>
<dbReference type="PRINTS" id="PR00344">
    <property type="entry name" value="BCTRLSENSOR"/>
</dbReference>
<dbReference type="InterPro" id="IPR005467">
    <property type="entry name" value="His_kinase_dom"/>
</dbReference>
<comment type="caution">
    <text evidence="9">The sequence shown here is derived from an EMBL/GenBank/DDBJ whole genome shotgun (WGS) entry which is preliminary data.</text>
</comment>
<gene>
    <name evidence="9" type="ORF">JQ619_35495</name>
</gene>
<evidence type="ECO:0000256" key="5">
    <source>
        <dbReference type="ARBA" id="ARBA00022777"/>
    </source>
</evidence>
<feature type="transmembrane region" description="Helical" evidence="7">
    <location>
        <begin position="177"/>
        <end position="200"/>
    </location>
</feature>